<dbReference type="InterPro" id="IPR011112">
    <property type="entry name" value="Rho-like_N"/>
</dbReference>
<dbReference type="GO" id="GO:0006353">
    <property type="term" value="P:DNA-templated transcription termination"/>
    <property type="evidence" value="ECO:0007669"/>
    <property type="project" value="InterPro"/>
</dbReference>
<dbReference type="EMBL" id="MK500327">
    <property type="protein sequence ID" value="QBK85536.1"/>
    <property type="molecule type" value="Genomic_DNA"/>
</dbReference>
<name>A0A481YSS7_9VIRU</name>
<dbReference type="SUPFAM" id="SSF68912">
    <property type="entry name" value="Rho N-terminal domain-like"/>
    <property type="match status" value="1"/>
</dbReference>
<accession>A0A481YSS7</accession>
<evidence type="ECO:0000313" key="2">
    <source>
        <dbReference type="EMBL" id="QBK85536.1"/>
    </source>
</evidence>
<feature type="domain" description="Rho termination factor-like N-terminal" evidence="1">
    <location>
        <begin position="22"/>
        <end position="63"/>
    </location>
</feature>
<dbReference type="SMART" id="SM00959">
    <property type="entry name" value="Rho_N"/>
    <property type="match status" value="2"/>
</dbReference>
<evidence type="ECO:0000259" key="1">
    <source>
        <dbReference type="SMART" id="SM00959"/>
    </source>
</evidence>
<protein>
    <submittedName>
        <fullName evidence="2">Rho termination factor</fullName>
    </submittedName>
</protein>
<reference evidence="2" key="1">
    <citation type="journal article" date="2019" name="MBio">
        <title>Virus Genomes from Deep Sea Sediments Expand the Ocean Megavirome and Support Independent Origins of Viral Gigantism.</title>
        <authorList>
            <person name="Backstrom D."/>
            <person name="Yutin N."/>
            <person name="Jorgensen S.L."/>
            <person name="Dharamshi J."/>
            <person name="Homa F."/>
            <person name="Zaremba-Niedwiedzka K."/>
            <person name="Spang A."/>
            <person name="Wolf Y.I."/>
            <person name="Koonin E.V."/>
            <person name="Ettema T.J."/>
        </authorList>
    </citation>
    <scope>NUCLEOTIDE SEQUENCE</scope>
</reference>
<feature type="domain" description="Rho termination factor-like N-terminal" evidence="1">
    <location>
        <begin position="91"/>
        <end position="133"/>
    </location>
</feature>
<dbReference type="Gene3D" id="1.10.720.10">
    <property type="match status" value="1"/>
</dbReference>
<sequence length="146" mass="17555">MDFGRIISERRTNRMRAASRRRLKNMTVVQLQARCKKRNRGCSKMKRAELIKTIKPTMAGYDGKQRVRKVQIRCGTPRIRKAQRNAARMTRLKNMPVVKLRALCKKKEIRGYSKMRKDELIKKIIREEKKRRLEREEKKRFEKIAL</sequence>
<dbReference type="Pfam" id="PF07498">
    <property type="entry name" value="Rho_N"/>
    <property type="match status" value="1"/>
</dbReference>
<proteinExistence type="predicted"/>
<organism evidence="2">
    <name type="scientific">Marseillevirus LCMAC101</name>
    <dbReference type="NCBI Taxonomy" id="2506602"/>
    <lineage>
        <taxon>Viruses</taxon>
        <taxon>Varidnaviria</taxon>
        <taxon>Bamfordvirae</taxon>
        <taxon>Nucleocytoviricota</taxon>
        <taxon>Megaviricetes</taxon>
        <taxon>Pimascovirales</taxon>
        <taxon>Pimascovirales incertae sedis</taxon>
        <taxon>Marseilleviridae</taxon>
    </lineage>
</organism>
<dbReference type="InterPro" id="IPR036269">
    <property type="entry name" value="Rho_N_sf"/>
</dbReference>
<gene>
    <name evidence="2" type="ORF">LCMAC101_01230</name>
</gene>